<gene>
    <name evidence="2" type="ORF">Pan44_23550</name>
</gene>
<sequence>MCQAGSYRTLQRVVLHCLCGFVGVFGLSLGVAGAAADDEQSPGRQVVAQALQPATPPPTPAARPATSPPLNPASGPPAAPRAPLTMNSAELRQRLARTRMARSPEMFGDQFLSSPLLLNGGTNPLTTFATIGTLSAPSSLHAFSQKVSENNHPLPRDRVFYSFNAFDDALKFDSSFDGALFPASRSQTLLRHTVGIEKTFNEGESSIEFRLPFFDGTTYGRTVGAESLAYDGGNVGNLLVTAKTLLYESDAFAMSAGLGVAAPTGSDATIRVNSTLAKIDNSAVYLSPFLASLWTPSDEWFVMGFSQIQVSANGDPVVLRDPLLGNSRVATVNAPTALSLDLSIGRWLFRDRTDAIIQGMALVGEVHQFAALQDTDGVPQADPTDVGLRAADERLSLTTLTFGVHSVLPGNSTLRVAGVVPMDDDQFDGELIVQFNFYY</sequence>
<dbReference type="EMBL" id="CP036271">
    <property type="protein sequence ID" value="QDT54326.1"/>
    <property type="molecule type" value="Genomic_DNA"/>
</dbReference>
<evidence type="ECO:0000256" key="1">
    <source>
        <dbReference type="SAM" id="MobiDB-lite"/>
    </source>
</evidence>
<evidence type="ECO:0000313" key="2">
    <source>
        <dbReference type="EMBL" id="QDT54326.1"/>
    </source>
</evidence>
<dbReference type="KEGG" id="ccos:Pan44_23550"/>
<feature type="region of interest" description="Disordered" evidence="1">
    <location>
        <begin position="52"/>
        <end position="86"/>
    </location>
</feature>
<dbReference type="AlphaFoldDB" id="A0A517SDX2"/>
<organism evidence="2 3">
    <name type="scientific">Caulifigura coniformis</name>
    <dbReference type="NCBI Taxonomy" id="2527983"/>
    <lineage>
        <taxon>Bacteria</taxon>
        <taxon>Pseudomonadati</taxon>
        <taxon>Planctomycetota</taxon>
        <taxon>Planctomycetia</taxon>
        <taxon>Planctomycetales</taxon>
        <taxon>Planctomycetaceae</taxon>
        <taxon>Caulifigura</taxon>
    </lineage>
</organism>
<name>A0A517SDX2_9PLAN</name>
<feature type="compositionally biased region" description="Pro residues" evidence="1">
    <location>
        <begin position="54"/>
        <end position="80"/>
    </location>
</feature>
<proteinExistence type="predicted"/>
<protein>
    <submittedName>
        <fullName evidence="2">Uncharacterized protein</fullName>
    </submittedName>
</protein>
<keyword evidence="3" id="KW-1185">Reference proteome</keyword>
<dbReference type="InParanoid" id="A0A517SDX2"/>
<reference evidence="2 3" key="1">
    <citation type="submission" date="2019-02" db="EMBL/GenBank/DDBJ databases">
        <title>Deep-cultivation of Planctomycetes and their phenomic and genomic characterization uncovers novel biology.</title>
        <authorList>
            <person name="Wiegand S."/>
            <person name="Jogler M."/>
            <person name="Boedeker C."/>
            <person name="Pinto D."/>
            <person name="Vollmers J."/>
            <person name="Rivas-Marin E."/>
            <person name="Kohn T."/>
            <person name="Peeters S.H."/>
            <person name="Heuer A."/>
            <person name="Rast P."/>
            <person name="Oberbeckmann S."/>
            <person name="Bunk B."/>
            <person name="Jeske O."/>
            <person name="Meyerdierks A."/>
            <person name="Storesund J.E."/>
            <person name="Kallscheuer N."/>
            <person name="Luecker S."/>
            <person name="Lage O.M."/>
            <person name="Pohl T."/>
            <person name="Merkel B.J."/>
            <person name="Hornburger P."/>
            <person name="Mueller R.-W."/>
            <person name="Bruemmer F."/>
            <person name="Labrenz M."/>
            <person name="Spormann A.M."/>
            <person name="Op den Camp H."/>
            <person name="Overmann J."/>
            <person name="Amann R."/>
            <person name="Jetten M.S.M."/>
            <person name="Mascher T."/>
            <person name="Medema M.H."/>
            <person name="Devos D.P."/>
            <person name="Kaster A.-K."/>
            <person name="Ovreas L."/>
            <person name="Rohde M."/>
            <person name="Galperin M.Y."/>
            <person name="Jogler C."/>
        </authorList>
    </citation>
    <scope>NUCLEOTIDE SEQUENCE [LARGE SCALE GENOMIC DNA]</scope>
    <source>
        <strain evidence="2 3">Pan44</strain>
    </source>
</reference>
<evidence type="ECO:0000313" key="3">
    <source>
        <dbReference type="Proteomes" id="UP000315700"/>
    </source>
</evidence>
<dbReference type="Proteomes" id="UP000315700">
    <property type="component" value="Chromosome"/>
</dbReference>
<accession>A0A517SDX2</accession>